<evidence type="ECO:0000256" key="3">
    <source>
        <dbReference type="ARBA" id="ARBA00018787"/>
    </source>
</evidence>
<reference evidence="10 11" key="1">
    <citation type="journal article" date="2010" name="Stand. Genomic Sci.">
        <title>Complete genome sequence of Cellulomonas flavigena type strain (134).</title>
        <authorList>
            <person name="Abt B."/>
            <person name="Foster B."/>
            <person name="Lapidus A."/>
            <person name="Clum A."/>
            <person name="Sun H."/>
            <person name="Pukall R."/>
            <person name="Lucas S."/>
            <person name="Glavina Del Rio T."/>
            <person name="Nolan M."/>
            <person name="Tice H."/>
            <person name="Cheng J.F."/>
            <person name="Pitluck S."/>
            <person name="Liolios K."/>
            <person name="Ivanova N."/>
            <person name="Mavromatis K."/>
            <person name="Ovchinnikova G."/>
            <person name="Pati A."/>
            <person name="Goodwin L."/>
            <person name="Chen A."/>
            <person name="Palaniappan K."/>
            <person name="Land M."/>
            <person name="Hauser L."/>
            <person name="Chang Y.J."/>
            <person name="Jeffries C.D."/>
            <person name="Rohde M."/>
            <person name="Goker M."/>
            <person name="Woyke T."/>
            <person name="Bristow J."/>
            <person name="Eisen J.A."/>
            <person name="Markowitz V."/>
            <person name="Hugenholtz P."/>
            <person name="Kyrpides N.C."/>
            <person name="Klenk H.P."/>
        </authorList>
    </citation>
    <scope>NUCLEOTIDE SEQUENCE [LARGE SCALE GENOMIC DNA]</scope>
    <source>
        <strain evidence="11">ATCC 482 / DSM 20109 / BCRC 11376 / JCM 18109 / NBRC 3775 / NCIMB 8073 / NRS 134</strain>
    </source>
</reference>
<dbReference type="GO" id="GO:0005737">
    <property type="term" value="C:cytoplasm"/>
    <property type="evidence" value="ECO:0007669"/>
    <property type="project" value="UniProtKB-SubCell"/>
</dbReference>
<dbReference type="PANTHER" id="PTHR35794:SF2">
    <property type="entry name" value="CELL DIVISION PROTEIN DIVIVA"/>
    <property type="match status" value="1"/>
</dbReference>
<evidence type="ECO:0000256" key="9">
    <source>
        <dbReference type="SAM" id="MobiDB-lite"/>
    </source>
</evidence>
<dbReference type="InterPro" id="IPR007793">
    <property type="entry name" value="DivIVA_fam"/>
</dbReference>
<comment type="similarity">
    <text evidence="2">Belongs to the DivIVA family.</text>
</comment>
<dbReference type="KEGG" id="cfl:Cfla_0791"/>
<evidence type="ECO:0000256" key="5">
    <source>
        <dbReference type="ARBA" id="ARBA00022618"/>
    </source>
</evidence>
<dbReference type="PANTHER" id="PTHR35794">
    <property type="entry name" value="CELL DIVISION PROTEIN DIVIVA"/>
    <property type="match status" value="1"/>
</dbReference>
<keyword evidence="7" id="KW-0131">Cell cycle</keyword>
<evidence type="ECO:0000256" key="8">
    <source>
        <dbReference type="ARBA" id="ARBA00031737"/>
    </source>
</evidence>
<keyword evidence="4" id="KW-0963">Cytoplasm</keyword>
<dbReference type="STRING" id="446466.Cfla_0791"/>
<dbReference type="eggNOG" id="COG3599">
    <property type="taxonomic scope" value="Bacteria"/>
</dbReference>
<evidence type="ECO:0000256" key="1">
    <source>
        <dbReference type="ARBA" id="ARBA00004496"/>
    </source>
</evidence>
<feature type="region of interest" description="Disordered" evidence="9">
    <location>
        <begin position="93"/>
        <end position="127"/>
    </location>
</feature>
<sequence length="136" mass="15107">MLSADDVLSTRFTATKFAEGYDQNDVDDFLDRVTRTLRAAQSGERAPDAVTAQDVRDVLFRATKFREGYDQDEVDDFLDRVVETLANLEDAMRDAPHGTVAVDAPPPPPLTDVRDTTSTPGLADPPRSWIQRLLGR</sequence>
<proteinExistence type="inferred from homology"/>
<dbReference type="InterPro" id="IPR019933">
    <property type="entry name" value="DivIVA_domain"/>
</dbReference>
<dbReference type="RefSeq" id="WP_013116035.1">
    <property type="nucleotide sequence ID" value="NC_014151.1"/>
</dbReference>
<evidence type="ECO:0000256" key="2">
    <source>
        <dbReference type="ARBA" id="ARBA00009008"/>
    </source>
</evidence>
<comment type="subcellular location">
    <subcellularLocation>
        <location evidence="1">Cytoplasm</location>
    </subcellularLocation>
</comment>
<keyword evidence="5" id="KW-0132">Cell division</keyword>
<dbReference type="EMBL" id="CP001964">
    <property type="protein sequence ID" value="ADG73701.1"/>
    <property type="molecule type" value="Genomic_DNA"/>
</dbReference>
<dbReference type="Proteomes" id="UP000000849">
    <property type="component" value="Chromosome"/>
</dbReference>
<accession>D5UJV9</accession>
<evidence type="ECO:0000313" key="11">
    <source>
        <dbReference type="Proteomes" id="UP000000849"/>
    </source>
</evidence>
<dbReference type="Gene3D" id="6.10.250.660">
    <property type="match status" value="2"/>
</dbReference>
<name>D5UJV9_CELFN</name>
<evidence type="ECO:0000256" key="6">
    <source>
        <dbReference type="ARBA" id="ARBA00023054"/>
    </source>
</evidence>
<organism evidence="10 11">
    <name type="scientific">Cellulomonas flavigena (strain ATCC 482 / DSM 20109 / BCRC 11376 / JCM 18109 / NBRC 3775 / NCIMB 8073 / NRS 134)</name>
    <dbReference type="NCBI Taxonomy" id="446466"/>
    <lineage>
        <taxon>Bacteria</taxon>
        <taxon>Bacillati</taxon>
        <taxon>Actinomycetota</taxon>
        <taxon>Actinomycetes</taxon>
        <taxon>Micrococcales</taxon>
        <taxon>Cellulomonadaceae</taxon>
        <taxon>Cellulomonas</taxon>
    </lineage>
</organism>
<keyword evidence="6" id="KW-0175">Coiled coil</keyword>
<gene>
    <name evidence="10" type="ordered locus">Cfla_0791</name>
</gene>
<evidence type="ECO:0000256" key="4">
    <source>
        <dbReference type="ARBA" id="ARBA00022490"/>
    </source>
</evidence>
<dbReference type="GO" id="GO:0051301">
    <property type="term" value="P:cell division"/>
    <property type="evidence" value="ECO:0007669"/>
    <property type="project" value="UniProtKB-KW"/>
</dbReference>
<dbReference type="AlphaFoldDB" id="D5UJV9"/>
<evidence type="ECO:0000313" key="10">
    <source>
        <dbReference type="EMBL" id="ADG73701.1"/>
    </source>
</evidence>
<protein>
    <recommendedName>
        <fullName evidence="3">Cell wall synthesis protein Wag31</fullName>
    </recommendedName>
    <alternativeName>
        <fullName evidence="8">Antigen 84</fullName>
    </alternativeName>
</protein>
<dbReference type="NCBIfam" id="TIGR03544">
    <property type="entry name" value="DivI1A_domain"/>
    <property type="match status" value="2"/>
</dbReference>
<evidence type="ECO:0000256" key="7">
    <source>
        <dbReference type="ARBA" id="ARBA00023306"/>
    </source>
</evidence>
<keyword evidence="11" id="KW-1185">Reference proteome</keyword>
<dbReference type="HOGENOM" id="CLU_1871689_0_0_11"/>